<dbReference type="AlphaFoldDB" id="A0A840Y506"/>
<evidence type="ECO:0000259" key="1">
    <source>
        <dbReference type="Pfam" id="PF05050"/>
    </source>
</evidence>
<dbReference type="InterPro" id="IPR052514">
    <property type="entry name" value="SAM-dependent_MTase"/>
</dbReference>
<evidence type="ECO:0000313" key="3">
    <source>
        <dbReference type="Proteomes" id="UP000580654"/>
    </source>
</evidence>
<dbReference type="GO" id="GO:0008168">
    <property type="term" value="F:methyltransferase activity"/>
    <property type="evidence" value="ECO:0007669"/>
    <property type="project" value="UniProtKB-KW"/>
</dbReference>
<protein>
    <submittedName>
        <fullName evidence="2">FkbM family methyltransferase</fullName>
    </submittedName>
</protein>
<sequence>MLSGLRPFAAPFLNRVQLRMRQAVEDAALGPAMRDVAERLERVEEHLRRTVATLGALIDRSAEISRRLDGIEGQLREEVGGRLDKVEERLREEITILHPTPEAAGSSPDRQAGGGLPGAVNAVRTQLRSLQVALDSLRLEQAALGALGRDSRALLEGIPVLIGQRTDAVMQRSDTLLQRSDVLVQSSDALVQRSDTLLQRSDTLVQRVAIPLGQEVLARTPEGYLLIPTEDVPLLIAMFESGGRLEPGTVAVIQAILREGDVVLDVGANIGLTVLPAARRVGTSGRVIAVEAGSRVAGLLGRSLALNGVAERVSLHHAAAGEAPGRAVLNIGMTSGHSSLLGLPGSEGVEEVEVKPLDELVEPGTRIRLAKIDVEGYEPQAWRGMRRILAENPEMAVLVEFGPEHLKRAGITPADWMALFTGVGFTPYEVDETLGVVRPARPVQDLSALHSVNLLMLQRPVSAYPELRLA</sequence>
<reference evidence="2 3" key="1">
    <citation type="submission" date="2020-08" db="EMBL/GenBank/DDBJ databases">
        <title>Genomic Encyclopedia of Type Strains, Phase IV (KMG-IV): sequencing the most valuable type-strain genomes for metagenomic binning, comparative biology and taxonomic classification.</title>
        <authorList>
            <person name="Goeker M."/>
        </authorList>
    </citation>
    <scope>NUCLEOTIDE SEQUENCE [LARGE SCALE GENOMIC DNA]</scope>
    <source>
        <strain evidence="2 3">DSM 25622</strain>
    </source>
</reference>
<gene>
    <name evidence="2" type="ORF">FHS87_003291</name>
</gene>
<proteinExistence type="predicted"/>
<dbReference type="SUPFAM" id="SSF53335">
    <property type="entry name" value="S-adenosyl-L-methionine-dependent methyltransferases"/>
    <property type="match status" value="1"/>
</dbReference>
<feature type="domain" description="Methyltransferase FkbM" evidence="1">
    <location>
        <begin position="265"/>
        <end position="425"/>
    </location>
</feature>
<dbReference type="Proteomes" id="UP000580654">
    <property type="component" value="Unassembled WGS sequence"/>
</dbReference>
<dbReference type="Gene3D" id="3.40.50.150">
    <property type="entry name" value="Vaccinia Virus protein VP39"/>
    <property type="match status" value="1"/>
</dbReference>
<keyword evidence="2" id="KW-0489">Methyltransferase</keyword>
<dbReference type="Pfam" id="PF05050">
    <property type="entry name" value="Methyltransf_21"/>
    <property type="match status" value="1"/>
</dbReference>
<dbReference type="GO" id="GO:0032259">
    <property type="term" value="P:methylation"/>
    <property type="evidence" value="ECO:0007669"/>
    <property type="project" value="UniProtKB-KW"/>
</dbReference>
<organism evidence="2 3">
    <name type="scientific">Muricoccus pecuniae</name>
    <dbReference type="NCBI Taxonomy" id="693023"/>
    <lineage>
        <taxon>Bacteria</taxon>
        <taxon>Pseudomonadati</taxon>
        <taxon>Pseudomonadota</taxon>
        <taxon>Alphaproteobacteria</taxon>
        <taxon>Acetobacterales</taxon>
        <taxon>Roseomonadaceae</taxon>
        <taxon>Muricoccus</taxon>
    </lineage>
</organism>
<comment type="caution">
    <text evidence="2">The sequence shown here is derived from an EMBL/GenBank/DDBJ whole genome shotgun (WGS) entry which is preliminary data.</text>
</comment>
<dbReference type="PANTHER" id="PTHR34203:SF13">
    <property type="entry name" value="EXPRESSED PROTEIN"/>
    <property type="match status" value="1"/>
</dbReference>
<name>A0A840Y506_9PROT</name>
<dbReference type="InterPro" id="IPR029063">
    <property type="entry name" value="SAM-dependent_MTases_sf"/>
</dbReference>
<keyword evidence="2" id="KW-0808">Transferase</keyword>
<dbReference type="InterPro" id="IPR006342">
    <property type="entry name" value="FkbM_mtfrase"/>
</dbReference>
<keyword evidence="3" id="KW-1185">Reference proteome</keyword>
<accession>A0A840Y506</accession>
<dbReference type="RefSeq" id="WP_184520454.1">
    <property type="nucleotide sequence ID" value="NZ_JACIJD010000016.1"/>
</dbReference>
<dbReference type="NCBIfam" id="TIGR01444">
    <property type="entry name" value="fkbM_fam"/>
    <property type="match status" value="1"/>
</dbReference>
<evidence type="ECO:0000313" key="2">
    <source>
        <dbReference type="EMBL" id="MBB5695236.1"/>
    </source>
</evidence>
<dbReference type="PANTHER" id="PTHR34203">
    <property type="entry name" value="METHYLTRANSFERASE, FKBM FAMILY PROTEIN"/>
    <property type="match status" value="1"/>
</dbReference>
<dbReference type="EMBL" id="JACIJD010000016">
    <property type="protein sequence ID" value="MBB5695236.1"/>
    <property type="molecule type" value="Genomic_DNA"/>
</dbReference>